<protein>
    <submittedName>
        <fullName evidence="6">Serine protease</fullName>
    </submittedName>
</protein>
<dbReference type="Pfam" id="PF13180">
    <property type="entry name" value="PDZ_2"/>
    <property type="match status" value="1"/>
</dbReference>
<dbReference type="InterPro" id="IPR051201">
    <property type="entry name" value="Chloro_Bact_Ser_Proteases"/>
</dbReference>
<dbReference type="InterPro" id="IPR036034">
    <property type="entry name" value="PDZ_sf"/>
</dbReference>
<evidence type="ECO:0000313" key="7">
    <source>
        <dbReference type="Proteomes" id="UP000235036"/>
    </source>
</evidence>
<dbReference type="PROSITE" id="PS50106">
    <property type="entry name" value="PDZ"/>
    <property type="match status" value="1"/>
</dbReference>
<keyword evidence="2 6" id="KW-0645">Protease</keyword>
<reference evidence="6 7" key="1">
    <citation type="submission" date="2017-08" db="EMBL/GenBank/DDBJ databases">
        <title>Genomes of Fischerella (Mastigocladus) sp. strains.</title>
        <authorList>
            <person name="Miller S.R."/>
        </authorList>
    </citation>
    <scope>NUCLEOTIDE SEQUENCE [LARGE SCALE GENOMIC DNA]</scope>
    <source>
        <strain evidence="6 7">CCMEE 5323</strain>
    </source>
</reference>
<dbReference type="InterPro" id="IPR001940">
    <property type="entry name" value="Peptidase_S1C"/>
</dbReference>
<sequence length="348" mass="37770">MFRNLGWVSNDNFAPNNSRSPQNNPKTDEQLLDAYSQAVINVVEKVSPTVVNIDVKKWLTGRSRNYQPFTQEVRGNGSGFIFTQDGYILTNSHVIHGASKIQVTLSDGRSYDAEIIGDDPDTDLAVIRIYAPNLVAARFGDSQALKVGQLAIAIGHPYGFQTTVTTGVISALGRSFQSRSGKLIENIIQTDAALNPGNSGGPLVTSHAEVIGINTAIVMAAQGICFAVPINTAKMVIPTLMRYGQVRRGYIGIGGQNVQISRRIMLFNELAVDTGIFVMHVEPNSPAKKAGLLQGDVIVGFNNSPLRGIEDLQKFLTPERVGVRSQLTVLRNNRKLVIDIVPEESTRG</sequence>
<proteinExistence type="inferred from homology"/>
<dbReference type="Gene3D" id="2.40.10.10">
    <property type="entry name" value="Trypsin-like serine proteases"/>
    <property type="match status" value="2"/>
</dbReference>
<dbReference type="AlphaFoldDB" id="A0A2N6JZ39"/>
<dbReference type="Pfam" id="PF13365">
    <property type="entry name" value="Trypsin_2"/>
    <property type="match status" value="1"/>
</dbReference>
<dbReference type="InterPro" id="IPR043504">
    <property type="entry name" value="Peptidase_S1_PA_chymotrypsin"/>
</dbReference>
<accession>A0A2N6JZ39</accession>
<dbReference type="PANTHER" id="PTHR43343:SF3">
    <property type="entry name" value="PROTEASE DO-LIKE 8, CHLOROPLASTIC"/>
    <property type="match status" value="1"/>
</dbReference>
<gene>
    <name evidence="6" type="ORF">CEN44_19880</name>
</gene>
<dbReference type="EMBL" id="NRQW01000456">
    <property type="protein sequence ID" value="PLZ86554.1"/>
    <property type="molecule type" value="Genomic_DNA"/>
</dbReference>
<keyword evidence="7" id="KW-1185">Reference proteome</keyword>
<evidence type="ECO:0000256" key="3">
    <source>
        <dbReference type="ARBA" id="ARBA00022801"/>
    </source>
</evidence>
<feature type="region of interest" description="Disordered" evidence="4">
    <location>
        <begin position="1"/>
        <end position="27"/>
    </location>
</feature>
<dbReference type="GO" id="GO:0004252">
    <property type="term" value="F:serine-type endopeptidase activity"/>
    <property type="evidence" value="ECO:0007669"/>
    <property type="project" value="InterPro"/>
</dbReference>
<organism evidence="6 7">
    <name type="scientific">Fischerella muscicola CCMEE 5323</name>
    <dbReference type="NCBI Taxonomy" id="2019572"/>
    <lineage>
        <taxon>Bacteria</taxon>
        <taxon>Bacillati</taxon>
        <taxon>Cyanobacteriota</taxon>
        <taxon>Cyanophyceae</taxon>
        <taxon>Nostocales</taxon>
        <taxon>Hapalosiphonaceae</taxon>
        <taxon>Fischerella</taxon>
    </lineage>
</organism>
<dbReference type="Proteomes" id="UP000235036">
    <property type="component" value="Unassembled WGS sequence"/>
</dbReference>
<evidence type="ECO:0000256" key="2">
    <source>
        <dbReference type="ARBA" id="ARBA00022670"/>
    </source>
</evidence>
<comment type="caution">
    <text evidence="6">The sequence shown here is derived from an EMBL/GenBank/DDBJ whole genome shotgun (WGS) entry which is preliminary data.</text>
</comment>
<keyword evidence="3" id="KW-0378">Hydrolase</keyword>
<dbReference type="GO" id="GO:0006508">
    <property type="term" value="P:proteolysis"/>
    <property type="evidence" value="ECO:0007669"/>
    <property type="project" value="UniProtKB-KW"/>
</dbReference>
<dbReference type="SUPFAM" id="SSF50494">
    <property type="entry name" value="Trypsin-like serine proteases"/>
    <property type="match status" value="1"/>
</dbReference>
<dbReference type="SUPFAM" id="SSF50156">
    <property type="entry name" value="PDZ domain-like"/>
    <property type="match status" value="1"/>
</dbReference>
<name>A0A2N6JZ39_FISMU</name>
<dbReference type="SMART" id="SM00228">
    <property type="entry name" value="PDZ"/>
    <property type="match status" value="1"/>
</dbReference>
<comment type="similarity">
    <text evidence="1">Belongs to the peptidase S1C family.</text>
</comment>
<feature type="domain" description="PDZ" evidence="5">
    <location>
        <begin position="240"/>
        <end position="333"/>
    </location>
</feature>
<dbReference type="PANTHER" id="PTHR43343">
    <property type="entry name" value="PEPTIDASE S12"/>
    <property type="match status" value="1"/>
</dbReference>
<feature type="compositionally biased region" description="Polar residues" evidence="4">
    <location>
        <begin position="7"/>
        <end position="25"/>
    </location>
</feature>
<dbReference type="InterPro" id="IPR009003">
    <property type="entry name" value="Peptidase_S1_PA"/>
</dbReference>
<dbReference type="PRINTS" id="PR00834">
    <property type="entry name" value="PROTEASES2C"/>
</dbReference>
<evidence type="ECO:0000313" key="6">
    <source>
        <dbReference type="EMBL" id="PLZ86554.1"/>
    </source>
</evidence>
<dbReference type="Gene3D" id="2.30.42.10">
    <property type="match status" value="1"/>
</dbReference>
<evidence type="ECO:0000259" key="5">
    <source>
        <dbReference type="PROSITE" id="PS50106"/>
    </source>
</evidence>
<dbReference type="RefSeq" id="WP_016868459.1">
    <property type="nucleotide sequence ID" value="NZ_CAWNVR010000576.1"/>
</dbReference>
<evidence type="ECO:0000256" key="1">
    <source>
        <dbReference type="ARBA" id="ARBA00010541"/>
    </source>
</evidence>
<evidence type="ECO:0000256" key="4">
    <source>
        <dbReference type="SAM" id="MobiDB-lite"/>
    </source>
</evidence>
<dbReference type="InterPro" id="IPR001478">
    <property type="entry name" value="PDZ"/>
</dbReference>